<protein>
    <submittedName>
        <fullName evidence="1">Uncharacterized protein</fullName>
    </submittedName>
</protein>
<name>A0ACB6QDB2_9PLEO</name>
<evidence type="ECO:0000313" key="1">
    <source>
        <dbReference type="EMBL" id="KAF2464911.1"/>
    </source>
</evidence>
<comment type="caution">
    <text evidence="1">The sequence shown here is derived from an EMBL/GenBank/DDBJ whole genome shotgun (WGS) entry which is preliminary data.</text>
</comment>
<evidence type="ECO:0000313" key="2">
    <source>
        <dbReference type="Proteomes" id="UP000799755"/>
    </source>
</evidence>
<proteinExistence type="predicted"/>
<dbReference type="EMBL" id="MU003533">
    <property type="protein sequence ID" value="KAF2464911.1"/>
    <property type="molecule type" value="Genomic_DNA"/>
</dbReference>
<keyword evidence="2" id="KW-1185">Reference proteome</keyword>
<reference evidence="1" key="1">
    <citation type="journal article" date="2020" name="Stud. Mycol.">
        <title>101 Dothideomycetes genomes: a test case for predicting lifestyles and emergence of pathogens.</title>
        <authorList>
            <person name="Haridas S."/>
            <person name="Albert R."/>
            <person name="Binder M."/>
            <person name="Bloem J."/>
            <person name="Labutti K."/>
            <person name="Salamov A."/>
            <person name="Andreopoulos B."/>
            <person name="Baker S."/>
            <person name="Barry K."/>
            <person name="Bills G."/>
            <person name="Bluhm B."/>
            <person name="Cannon C."/>
            <person name="Castanera R."/>
            <person name="Culley D."/>
            <person name="Daum C."/>
            <person name="Ezra D."/>
            <person name="Gonzalez J."/>
            <person name="Henrissat B."/>
            <person name="Kuo A."/>
            <person name="Liang C."/>
            <person name="Lipzen A."/>
            <person name="Lutzoni F."/>
            <person name="Magnuson J."/>
            <person name="Mondo S."/>
            <person name="Nolan M."/>
            <person name="Ohm R."/>
            <person name="Pangilinan J."/>
            <person name="Park H.-J."/>
            <person name="Ramirez L."/>
            <person name="Alfaro M."/>
            <person name="Sun H."/>
            <person name="Tritt A."/>
            <person name="Yoshinaga Y."/>
            <person name="Zwiers L.-H."/>
            <person name="Turgeon B."/>
            <person name="Goodwin S."/>
            <person name="Spatafora J."/>
            <person name="Crous P."/>
            <person name="Grigoriev I."/>
        </authorList>
    </citation>
    <scope>NUCLEOTIDE SEQUENCE</scope>
    <source>
        <strain evidence="1">ATCC 200398</strain>
    </source>
</reference>
<gene>
    <name evidence="1" type="ORF">BDR25DRAFT_361135</name>
</gene>
<dbReference type="Proteomes" id="UP000799755">
    <property type="component" value="Unassembled WGS sequence"/>
</dbReference>
<sequence length="168" mass="18305">MPSGALVVVRARQRACTHSTDQRPQTTPRMTHASYRRTPEQNRGGLTYSLKSSLGVCLASAQNVNETATQILRSEASGGGGACEARKLGRKRSVSATQPNGSAKACMKLTLICDPMRDQAQLECILADQALGGETHLGVRWIRRIDRSCNLRIREEHFGTSRKGEAVL</sequence>
<accession>A0ACB6QDB2</accession>
<organism evidence="1 2">
    <name type="scientific">Lindgomyces ingoldianus</name>
    <dbReference type="NCBI Taxonomy" id="673940"/>
    <lineage>
        <taxon>Eukaryota</taxon>
        <taxon>Fungi</taxon>
        <taxon>Dikarya</taxon>
        <taxon>Ascomycota</taxon>
        <taxon>Pezizomycotina</taxon>
        <taxon>Dothideomycetes</taxon>
        <taxon>Pleosporomycetidae</taxon>
        <taxon>Pleosporales</taxon>
        <taxon>Lindgomycetaceae</taxon>
        <taxon>Lindgomyces</taxon>
    </lineage>
</organism>